<keyword evidence="1" id="KW-0732">Signal</keyword>
<name>A0A1V2GYW3_9PROT</name>
<feature type="signal peptide" evidence="1">
    <location>
        <begin position="1"/>
        <end position="15"/>
    </location>
</feature>
<dbReference type="EMBL" id="MLCO01000250">
    <property type="protein sequence ID" value="ONG48209.1"/>
    <property type="molecule type" value="Genomic_DNA"/>
</dbReference>
<accession>A0A1V2GYW3</accession>
<feature type="chain" id="PRO_5013228519" evidence="1">
    <location>
        <begin position="16"/>
        <end position="422"/>
    </location>
</feature>
<protein>
    <submittedName>
        <fullName evidence="2">Uncharacterized protein</fullName>
    </submittedName>
</protein>
<sequence>MLAVLALCAATPAPAATPQEFGGMRFEIAEGWTRRDARDGVILQRSYVTTDSRGRRKTGTALIQLSVAKPAQGAPLPAAFAQFIAAGLPELTRERPLIKGQGITTNGHAIIFEERCCGRRNDVSLSGNFVGIGTPAGYHFSQLVMMNMERDQRREAEAQYEAMIRSLLLAPDDEPFRLTPPRGAGGLDGIYSYLDTGIRPNAFGGTDFYADNNITVFDPSGLYSTEIPKDGMTLQAHCAATPSDCGFYRLAGSQIERLEVRRGYGVLERDSDDFARNGDDLKIGSRDYRRIPPIPAGTRLSGTWRYFFASVGTGAFSSGSVAVERHLQLTPDGRFTRSGFSGASMTNSIGGSTTGVTTGSDRPVTAGRYEIDGYRLTLIGDDGAREVQSIFMADRGSDGLLVINGNNYLKQEPEGQRSSRRR</sequence>
<gene>
    <name evidence="2" type="ORF">BKE38_22215</name>
</gene>
<comment type="caution">
    <text evidence="2">The sequence shown here is derived from an EMBL/GenBank/DDBJ whole genome shotgun (WGS) entry which is preliminary data.</text>
</comment>
<reference evidence="2 3" key="1">
    <citation type="submission" date="2016-10" db="EMBL/GenBank/DDBJ databases">
        <title>Draft Genome sequence of Roseomonas sp. strain M3.</title>
        <authorList>
            <person name="Subhash Y."/>
            <person name="Lee S."/>
        </authorList>
    </citation>
    <scope>NUCLEOTIDE SEQUENCE [LARGE SCALE GENOMIC DNA]</scope>
    <source>
        <strain evidence="2 3">M3</strain>
    </source>
</reference>
<organism evidence="2 3">
    <name type="scientific">Teichococcus deserti</name>
    <dbReference type="NCBI Taxonomy" id="1817963"/>
    <lineage>
        <taxon>Bacteria</taxon>
        <taxon>Pseudomonadati</taxon>
        <taxon>Pseudomonadota</taxon>
        <taxon>Alphaproteobacteria</taxon>
        <taxon>Acetobacterales</taxon>
        <taxon>Roseomonadaceae</taxon>
        <taxon>Roseomonas</taxon>
    </lineage>
</organism>
<evidence type="ECO:0000313" key="3">
    <source>
        <dbReference type="Proteomes" id="UP000188879"/>
    </source>
</evidence>
<dbReference type="Proteomes" id="UP000188879">
    <property type="component" value="Unassembled WGS sequence"/>
</dbReference>
<evidence type="ECO:0000313" key="2">
    <source>
        <dbReference type="EMBL" id="ONG48209.1"/>
    </source>
</evidence>
<dbReference type="AlphaFoldDB" id="A0A1V2GYW3"/>
<proteinExistence type="predicted"/>
<keyword evidence="3" id="KW-1185">Reference proteome</keyword>
<evidence type="ECO:0000256" key="1">
    <source>
        <dbReference type="SAM" id="SignalP"/>
    </source>
</evidence>